<feature type="signal peptide" evidence="2">
    <location>
        <begin position="1"/>
        <end position="21"/>
    </location>
</feature>
<feature type="chain" id="PRO_5019850124" evidence="2">
    <location>
        <begin position="22"/>
        <end position="496"/>
    </location>
</feature>
<name>A0A494XJI4_9BURK</name>
<dbReference type="Gene3D" id="2.60.120.600">
    <property type="entry name" value="Domain of unknown function DUF1214, C-terminal domain"/>
    <property type="match status" value="1"/>
</dbReference>
<dbReference type="SUPFAM" id="SSF160935">
    <property type="entry name" value="VPA0735-like"/>
    <property type="match status" value="1"/>
</dbReference>
<reference evidence="5 6" key="1">
    <citation type="submission" date="2018-10" db="EMBL/GenBank/DDBJ databases">
        <title>Paraburkholderia sp. 7MK8-2, isolated from soil.</title>
        <authorList>
            <person name="Gao Z.-H."/>
            <person name="Qiu L.-H."/>
        </authorList>
    </citation>
    <scope>NUCLEOTIDE SEQUENCE [LARGE SCALE GENOMIC DNA]</scope>
    <source>
        <strain evidence="5 6">7MK8-2</strain>
    </source>
</reference>
<evidence type="ECO:0000313" key="6">
    <source>
        <dbReference type="Proteomes" id="UP000280434"/>
    </source>
</evidence>
<feature type="domain" description="DUF1214" evidence="3">
    <location>
        <begin position="374"/>
        <end position="480"/>
    </location>
</feature>
<proteinExistence type="predicted"/>
<feature type="region of interest" description="Disordered" evidence="1">
    <location>
        <begin position="222"/>
        <end position="250"/>
    </location>
</feature>
<evidence type="ECO:0000313" key="5">
    <source>
        <dbReference type="EMBL" id="RKP48254.1"/>
    </source>
</evidence>
<evidence type="ECO:0000259" key="3">
    <source>
        <dbReference type="Pfam" id="PF06742"/>
    </source>
</evidence>
<dbReference type="InterPro" id="IPR010621">
    <property type="entry name" value="DUF1214"/>
</dbReference>
<dbReference type="InterPro" id="IPR037049">
    <property type="entry name" value="DUF1214_C_sf"/>
</dbReference>
<dbReference type="InterPro" id="IPR010679">
    <property type="entry name" value="DUF1254"/>
</dbReference>
<dbReference type="PANTHER" id="PTHR36509:SF2">
    <property type="entry name" value="BLL3101 PROTEIN"/>
    <property type="match status" value="1"/>
</dbReference>
<dbReference type="Proteomes" id="UP000280434">
    <property type="component" value="Unassembled WGS sequence"/>
</dbReference>
<dbReference type="AlphaFoldDB" id="A0A494XJI4"/>
<dbReference type="Pfam" id="PF06742">
    <property type="entry name" value="DUF1214"/>
    <property type="match status" value="1"/>
</dbReference>
<feature type="domain" description="DUF1254" evidence="4">
    <location>
        <begin position="81"/>
        <end position="214"/>
    </location>
</feature>
<evidence type="ECO:0000256" key="2">
    <source>
        <dbReference type="SAM" id="SignalP"/>
    </source>
</evidence>
<evidence type="ECO:0000259" key="4">
    <source>
        <dbReference type="Pfam" id="PF06863"/>
    </source>
</evidence>
<gene>
    <name evidence="5" type="ORF">D7S89_13080</name>
</gene>
<dbReference type="Pfam" id="PF06863">
    <property type="entry name" value="DUF1254"/>
    <property type="match status" value="1"/>
</dbReference>
<keyword evidence="6" id="KW-1185">Reference proteome</keyword>
<protein>
    <submittedName>
        <fullName evidence="5">DUF1254 domain-containing protein</fullName>
    </submittedName>
</protein>
<accession>A0A494XJI4</accession>
<dbReference type="Gene3D" id="2.60.40.1610">
    <property type="entry name" value="Domain of unknown function DUF1254"/>
    <property type="match status" value="1"/>
</dbReference>
<dbReference type="PANTHER" id="PTHR36509">
    <property type="entry name" value="BLL3101 PROTEIN"/>
    <property type="match status" value="1"/>
</dbReference>
<dbReference type="OrthoDB" id="104565at2"/>
<feature type="compositionally biased region" description="Basic and acidic residues" evidence="1">
    <location>
        <begin position="222"/>
        <end position="245"/>
    </location>
</feature>
<keyword evidence="2" id="KW-0732">Signal</keyword>
<sequence>MTTKIRKPLSPARACSWFACAAVVLLAGCAAQPPATPAASASGWTKDEVADSYVFGYPLVVMTTARAAALGSASDAQAANVNTLRHTDTLPTAGDTPSMPDIDTLASSAWLDLTAEPVVVSLPATRGRYLDARVLDMWTNVVWSTGTSANPHNGQPKAQTVALVPPGWDGKLPAGVERVDAPGKSLWLSVRVAANGAREVPVAKRLQEEVRVAPLSGYVSEAHTKQHEPRGKHMAKRDARERDAANNDPDGTAVLADTPAAQAEAVVELDAATFFTRLADALRDNPPSDAHALKLLADFGVKPGEAVHLPDGSASAIAAGVAEARTRMATPPVNGLSSNGWVWLGDGVGHYGEDYALRAYAAYTRPGTGTKDDEVSPIVKADGDGQALDGSNRYVLHFAAKSLPPVRGFWTITAYTTDGALGDAHTARRSISSRDVLRRNRDGSIDIYVQTNAPIKAHQPNWLAVPSGPFQLVMRLYAPQARAIDSSWQPPAVTRQ</sequence>
<comment type="caution">
    <text evidence="5">The sequence shown here is derived from an EMBL/GenBank/DDBJ whole genome shotgun (WGS) entry which is preliminary data.</text>
</comment>
<dbReference type="PROSITE" id="PS51257">
    <property type="entry name" value="PROKAR_LIPOPROTEIN"/>
    <property type="match status" value="1"/>
</dbReference>
<dbReference type="EMBL" id="RBZV01000004">
    <property type="protein sequence ID" value="RKP48254.1"/>
    <property type="molecule type" value="Genomic_DNA"/>
</dbReference>
<evidence type="ECO:0000256" key="1">
    <source>
        <dbReference type="SAM" id="MobiDB-lite"/>
    </source>
</evidence>
<dbReference type="InterPro" id="IPR037050">
    <property type="entry name" value="DUF1254_sf"/>
</dbReference>
<dbReference type="RefSeq" id="WP_121278103.1">
    <property type="nucleotide sequence ID" value="NZ_RBZV01000004.1"/>
</dbReference>
<organism evidence="5 6">
    <name type="scientific">Trinickia fusca</name>
    <dbReference type="NCBI Taxonomy" id="2419777"/>
    <lineage>
        <taxon>Bacteria</taxon>
        <taxon>Pseudomonadati</taxon>
        <taxon>Pseudomonadota</taxon>
        <taxon>Betaproteobacteria</taxon>
        <taxon>Burkholderiales</taxon>
        <taxon>Burkholderiaceae</taxon>
        <taxon>Trinickia</taxon>
    </lineage>
</organism>